<dbReference type="Proteomes" id="UP001057402">
    <property type="component" value="Chromosome 4"/>
</dbReference>
<proteinExistence type="predicted"/>
<name>A0ACB9RHQ5_9MYRT</name>
<evidence type="ECO:0000313" key="1">
    <source>
        <dbReference type="EMBL" id="KAI4377361.1"/>
    </source>
</evidence>
<sequence length="86" mass="9965">MERVEAVLLPTAHPRASAPGSPEDSQPQSPRSPAQRALFQRLFALHRDVVLCERRFHLTQEDFEMAVVKVMKKETEKNMSLHKLWK</sequence>
<protein>
    <submittedName>
        <fullName evidence="1">Uncharacterized protein</fullName>
    </submittedName>
</protein>
<keyword evidence="2" id="KW-1185">Reference proteome</keyword>
<organism evidence="1 2">
    <name type="scientific">Melastoma candidum</name>
    <dbReference type="NCBI Taxonomy" id="119954"/>
    <lineage>
        <taxon>Eukaryota</taxon>
        <taxon>Viridiplantae</taxon>
        <taxon>Streptophyta</taxon>
        <taxon>Embryophyta</taxon>
        <taxon>Tracheophyta</taxon>
        <taxon>Spermatophyta</taxon>
        <taxon>Magnoliopsida</taxon>
        <taxon>eudicotyledons</taxon>
        <taxon>Gunneridae</taxon>
        <taxon>Pentapetalae</taxon>
        <taxon>rosids</taxon>
        <taxon>malvids</taxon>
        <taxon>Myrtales</taxon>
        <taxon>Melastomataceae</taxon>
        <taxon>Melastomatoideae</taxon>
        <taxon>Melastomateae</taxon>
        <taxon>Melastoma</taxon>
    </lineage>
</organism>
<evidence type="ECO:0000313" key="2">
    <source>
        <dbReference type="Proteomes" id="UP001057402"/>
    </source>
</evidence>
<accession>A0ACB9RHQ5</accession>
<comment type="caution">
    <text evidence="1">The sequence shown here is derived from an EMBL/GenBank/DDBJ whole genome shotgun (WGS) entry which is preliminary data.</text>
</comment>
<dbReference type="EMBL" id="CM042883">
    <property type="protein sequence ID" value="KAI4377361.1"/>
    <property type="molecule type" value="Genomic_DNA"/>
</dbReference>
<gene>
    <name evidence="1" type="ORF">MLD38_015000</name>
</gene>
<reference evidence="2" key="1">
    <citation type="journal article" date="2023" name="Front. Plant Sci.">
        <title>Chromosomal-level genome assembly of Melastoma candidum provides insights into trichome evolution.</title>
        <authorList>
            <person name="Zhong Y."/>
            <person name="Wu W."/>
            <person name="Sun C."/>
            <person name="Zou P."/>
            <person name="Liu Y."/>
            <person name="Dai S."/>
            <person name="Zhou R."/>
        </authorList>
    </citation>
    <scope>NUCLEOTIDE SEQUENCE [LARGE SCALE GENOMIC DNA]</scope>
</reference>